<reference evidence="4" key="1">
    <citation type="submission" date="2016-03" db="EMBL/GenBank/DDBJ databases">
        <authorList>
            <person name="Devillers H."/>
        </authorList>
    </citation>
    <scope>NUCLEOTIDE SEQUENCE [LARGE SCALE GENOMIC DNA]</scope>
</reference>
<dbReference type="GO" id="GO:0000460">
    <property type="term" value="P:maturation of 5.8S rRNA"/>
    <property type="evidence" value="ECO:0007669"/>
    <property type="project" value="TreeGrafter"/>
</dbReference>
<dbReference type="AlphaFoldDB" id="A0A1G4MEZ9"/>
<dbReference type="OMA" id="FVKQRFY"/>
<keyword evidence="4" id="KW-1185">Reference proteome</keyword>
<feature type="compositionally biased region" description="Low complexity" evidence="2">
    <location>
        <begin position="62"/>
        <end position="71"/>
    </location>
</feature>
<dbReference type="Proteomes" id="UP000190831">
    <property type="component" value="Chromosome F"/>
</dbReference>
<comment type="similarity">
    <text evidence="1">Belongs to the RRP15 family.</text>
</comment>
<accession>A0A1G4MEZ9</accession>
<dbReference type="STRING" id="4955.A0A1G4MEZ9"/>
<evidence type="ECO:0000256" key="2">
    <source>
        <dbReference type="SAM" id="MobiDB-lite"/>
    </source>
</evidence>
<organism evidence="3 4">
    <name type="scientific">Lachancea fermentati</name>
    <name type="common">Zygosaccharomyces fermentati</name>
    <dbReference type="NCBI Taxonomy" id="4955"/>
    <lineage>
        <taxon>Eukaryota</taxon>
        <taxon>Fungi</taxon>
        <taxon>Dikarya</taxon>
        <taxon>Ascomycota</taxon>
        <taxon>Saccharomycotina</taxon>
        <taxon>Saccharomycetes</taxon>
        <taxon>Saccharomycetales</taxon>
        <taxon>Saccharomycetaceae</taxon>
        <taxon>Lachancea</taxon>
    </lineage>
</organism>
<evidence type="ECO:0000313" key="3">
    <source>
        <dbReference type="EMBL" id="SCW02360.1"/>
    </source>
</evidence>
<dbReference type="GO" id="GO:0030687">
    <property type="term" value="C:preribosome, large subunit precursor"/>
    <property type="evidence" value="ECO:0007669"/>
    <property type="project" value="TreeGrafter"/>
</dbReference>
<dbReference type="GO" id="GO:0000470">
    <property type="term" value="P:maturation of LSU-rRNA"/>
    <property type="evidence" value="ECO:0007669"/>
    <property type="project" value="TreeGrafter"/>
</dbReference>
<evidence type="ECO:0000313" key="4">
    <source>
        <dbReference type="Proteomes" id="UP000190831"/>
    </source>
</evidence>
<name>A0A1G4MEZ9_LACFM</name>
<feature type="region of interest" description="Disordered" evidence="2">
    <location>
        <begin position="1"/>
        <end position="131"/>
    </location>
</feature>
<feature type="compositionally biased region" description="Polar residues" evidence="2">
    <location>
        <begin position="1"/>
        <end position="10"/>
    </location>
</feature>
<proteinExistence type="inferred from homology"/>
<dbReference type="PANTHER" id="PTHR13245:SF14">
    <property type="entry name" value="RRP15-LIKE PROTEIN"/>
    <property type="match status" value="1"/>
</dbReference>
<dbReference type="EMBL" id="LT598490">
    <property type="protein sequence ID" value="SCW02360.1"/>
    <property type="molecule type" value="Genomic_DNA"/>
</dbReference>
<dbReference type="InterPro" id="IPR012459">
    <property type="entry name" value="Rrp15"/>
</dbReference>
<dbReference type="OrthoDB" id="20949at2759"/>
<sequence length="276" mass="30413">MSSKGAVSTQGRKKSKSNQQQKQPAVAQKGTPTLKRKRKDSQEDEGSSLASGNEKHDEDVSNSENSSSGSDEPADMTDDEMDLADVSSSESEPDSNGEDHESEENGEDEDAFPRKKKSKISKHDDGSSGFSSAVSAILSSHLKAYDRKDPIMARNKAVLKKNDTDKLEQKAKKALLVEKKKLLNKTRRKEIIPTVSADAESGDEIRKVLEKERKLRKIAQKGVVKLFNAILATQVRTEKEVTEKLDGVKNRAEKNELLTELSKEKFLDLVKAAGDS</sequence>
<feature type="compositionally biased region" description="Acidic residues" evidence="2">
    <location>
        <begin position="91"/>
        <end position="110"/>
    </location>
</feature>
<dbReference type="PANTHER" id="PTHR13245">
    <property type="entry name" value="RRP15-LIKE PROTEIN"/>
    <property type="match status" value="1"/>
</dbReference>
<evidence type="ECO:0000256" key="1">
    <source>
        <dbReference type="ARBA" id="ARBA00007462"/>
    </source>
</evidence>
<feature type="compositionally biased region" description="Acidic residues" evidence="2">
    <location>
        <begin position="72"/>
        <end position="83"/>
    </location>
</feature>
<dbReference type="Pfam" id="PF07890">
    <property type="entry name" value="Rrp15p"/>
    <property type="match status" value="1"/>
</dbReference>
<gene>
    <name evidence="3" type="ORF">LAFE_0F04720G</name>
</gene>
<protein>
    <submittedName>
        <fullName evidence="3">LAFE_0F04720g1_1</fullName>
    </submittedName>
</protein>